<dbReference type="GO" id="GO:0004553">
    <property type="term" value="F:hydrolase activity, hydrolyzing O-glycosyl compounds"/>
    <property type="evidence" value="ECO:0007669"/>
    <property type="project" value="InterPro"/>
</dbReference>
<dbReference type="EMBL" id="MPIN01000002">
    <property type="protein sequence ID" value="OJH41090.1"/>
    <property type="molecule type" value="Genomic_DNA"/>
</dbReference>
<dbReference type="STRING" id="83449.BON30_09320"/>
<evidence type="ECO:0000256" key="1">
    <source>
        <dbReference type="ARBA" id="ARBA00006865"/>
    </source>
</evidence>
<comment type="similarity">
    <text evidence="1">Belongs to the glycosyl hydrolase 16 family.</text>
</comment>
<feature type="domain" description="GH16" evidence="2">
    <location>
        <begin position="182"/>
        <end position="446"/>
    </location>
</feature>
<evidence type="ECO:0000313" key="4">
    <source>
        <dbReference type="Proteomes" id="UP000182229"/>
    </source>
</evidence>
<dbReference type="PROSITE" id="PS51762">
    <property type="entry name" value="GH16_2"/>
    <property type="match status" value="1"/>
</dbReference>
<dbReference type="Gene3D" id="2.80.10.50">
    <property type="match status" value="1"/>
</dbReference>
<dbReference type="SUPFAM" id="SSF50405">
    <property type="entry name" value="Actin-crosslinking proteins"/>
    <property type="match status" value="1"/>
</dbReference>
<dbReference type="GO" id="GO:0005975">
    <property type="term" value="P:carbohydrate metabolic process"/>
    <property type="evidence" value="ECO:0007669"/>
    <property type="project" value="InterPro"/>
</dbReference>
<proteinExistence type="inferred from homology"/>
<dbReference type="Gene3D" id="2.60.120.200">
    <property type="match status" value="1"/>
</dbReference>
<dbReference type="InterPro" id="IPR013320">
    <property type="entry name" value="ConA-like_dom_sf"/>
</dbReference>
<name>A0A1L9BFQ8_9BACT</name>
<accession>A0A1L9BFQ8</accession>
<dbReference type="Proteomes" id="UP000182229">
    <property type="component" value="Unassembled WGS sequence"/>
</dbReference>
<sequence>MSSRLWKTLGMRGLLTVGMGGVLLGAGACGGAAQEPADQVTETQARPLAAAPIGQTIWLKACSTQKYVSADKNISADAPLVADRAAAAGWEQFQVGDAGNGYITLRVAETGQYVSADTNLGGKLVANRASASDWEHFQWVDYGNGSIGLKARSNGLFVTSDLNQGAAGPLVASRAASGGCWESFSWASVGGGGGNPGGNWVQIWSDEFDGTSINTSNWAYVTNIHVNNEQQQYTTSSENVQVSNGTLKLIARYKPTNGYPYTSGRLESAGKREFAHGRIEARIKLPVGPGLWPAFWLLGNDIATNPWPSCGELDIMENVGYGDWTSGALHGPGYSGNTPINSRFYPNSSVSNWHVYRTEYSPTDIKWYIDDVLVKTTLKSEVTRYGNWVYDKPYYIILNLAVGGTYPQGVNGATYPYPGVPQSTADLIRNTPQVMEVDWVRAYQWR</sequence>
<comment type="caution">
    <text evidence="3">The sequence shown here is derived from an EMBL/GenBank/DDBJ whole genome shotgun (WGS) entry which is preliminary data.</text>
</comment>
<evidence type="ECO:0000313" key="3">
    <source>
        <dbReference type="EMBL" id="OJH41090.1"/>
    </source>
</evidence>
<dbReference type="PANTHER" id="PTHR10963">
    <property type="entry name" value="GLYCOSYL HYDROLASE-RELATED"/>
    <property type="match status" value="1"/>
</dbReference>
<dbReference type="RefSeq" id="WP_071897524.1">
    <property type="nucleotide sequence ID" value="NZ_MPIN01000002.1"/>
</dbReference>
<organism evidence="3 4">
    <name type="scientific">Cystobacter ferrugineus</name>
    <dbReference type="NCBI Taxonomy" id="83449"/>
    <lineage>
        <taxon>Bacteria</taxon>
        <taxon>Pseudomonadati</taxon>
        <taxon>Myxococcota</taxon>
        <taxon>Myxococcia</taxon>
        <taxon>Myxococcales</taxon>
        <taxon>Cystobacterineae</taxon>
        <taxon>Archangiaceae</taxon>
        <taxon>Cystobacter</taxon>
    </lineage>
</organism>
<keyword evidence="4" id="KW-1185">Reference proteome</keyword>
<protein>
    <submittedName>
        <fullName evidence="3">Benzoate transporter</fullName>
    </submittedName>
</protein>
<dbReference type="CDD" id="cd00257">
    <property type="entry name" value="beta-trefoil_FSCN-like"/>
    <property type="match status" value="1"/>
</dbReference>
<gene>
    <name evidence="3" type="ORF">BON30_09320</name>
</gene>
<dbReference type="PANTHER" id="PTHR10963:SF55">
    <property type="entry name" value="GLYCOSIDE HYDROLASE FAMILY 16 PROTEIN"/>
    <property type="match status" value="1"/>
</dbReference>
<dbReference type="CDD" id="cd08023">
    <property type="entry name" value="GH16_laminarinase_like"/>
    <property type="match status" value="1"/>
</dbReference>
<dbReference type="PROSITE" id="PS51257">
    <property type="entry name" value="PROKAR_LIPOPROTEIN"/>
    <property type="match status" value="1"/>
</dbReference>
<reference evidence="3 4" key="2">
    <citation type="submission" date="2016-12" db="EMBL/GenBank/DDBJ databases">
        <title>Draft Genome Sequence of Cystobacter ferrugineus Strain Cbfe23.</title>
        <authorList>
            <person name="Akbar S."/>
            <person name="Dowd S.E."/>
            <person name="Stevens D.C."/>
        </authorList>
    </citation>
    <scope>NUCLEOTIDE SEQUENCE [LARGE SCALE GENOMIC DNA]</scope>
    <source>
        <strain evidence="3 4">Cbfe23</strain>
    </source>
</reference>
<dbReference type="SUPFAM" id="SSF49899">
    <property type="entry name" value="Concanavalin A-like lectins/glucanases"/>
    <property type="match status" value="1"/>
</dbReference>
<evidence type="ECO:0000259" key="2">
    <source>
        <dbReference type="PROSITE" id="PS51762"/>
    </source>
</evidence>
<dbReference type="InterPro" id="IPR050546">
    <property type="entry name" value="Glycosyl_Hydrlase_16"/>
</dbReference>
<dbReference type="InterPro" id="IPR008999">
    <property type="entry name" value="Actin-crosslinking"/>
</dbReference>
<dbReference type="AlphaFoldDB" id="A0A1L9BFQ8"/>
<dbReference type="OrthoDB" id="9809583at2"/>
<dbReference type="Pfam" id="PF00722">
    <property type="entry name" value="Glyco_hydro_16"/>
    <property type="match status" value="1"/>
</dbReference>
<dbReference type="InterPro" id="IPR000757">
    <property type="entry name" value="Beta-glucanase-like"/>
</dbReference>
<reference evidence="4" key="1">
    <citation type="submission" date="2016-11" db="EMBL/GenBank/DDBJ databases">
        <authorList>
            <person name="Shukria A."/>
            <person name="Stevens D.C."/>
        </authorList>
    </citation>
    <scope>NUCLEOTIDE SEQUENCE [LARGE SCALE GENOMIC DNA]</scope>
    <source>
        <strain evidence="4">Cbfe23</strain>
    </source>
</reference>